<keyword evidence="3" id="KW-1185">Reference proteome</keyword>
<sequence length="117" mass="12455">MTTRTDIPDGDRPPGDGQPGQDACGMTPAEIVRRWLRLVTADAELSPYLVGVDRVRLAAHLTASVAAALAGEPADAWGGLGLSEEQHRRVGDYLVGVCWAAGLPDERIAQVRRAVAR</sequence>
<dbReference type="InterPro" id="IPR012292">
    <property type="entry name" value="Globin/Proto"/>
</dbReference>
<evidence type="ECO:0000313" key="2">
    <source>
        <dbReference type="EMBL" id="SCE69631.1"/>
    </source>
</evidence>
<reference evidence="3" key="1">
    <citation type="submission" date="2016-06" db="EMBL/GenBank/DDBJ databases">
        <authorList>
            <person name="Varghese N."/>
            <person name="Submissions Spin"/>
        </authorList>
    </citation>
    <scope>NUCLEOTIDE SEQUENCE [LARGE SCALE GENOMIC DNA]</scope>
    <source>
        <strain evidence="3">DSM 44100</strain>
    </source>
</reference>
<organism evidence="2 3">
    <name type="scientific">Micromonospora matsumotoense</name>
    <dbReference type="NCBI Taxonomy" id="121616"/>
    <lineage>
        <taxon>Bacteria</taxon>
        <taxon>Bacillati</taxon>
        <taxon>Actinomycetota</taxon>
        <taxon>Actinomycetes</taxon>
        <taxon>Micromonosporales</taxon>
        <taxon>Micromonosporaceae</taxon>
        <taxon>Micromonospora</taxon>
    </lineage>
</organism>
<dbReference type="GO" id="GO:0019825">
    <property type="term" value="F:oxygen binding"/>
    <property type="evidence" value="ECO:0007669"/>
    <property type="project" value="InterPro"/>
</dbReference>
<dbReference type="Gene3D" id="1.10.490.10">
    <property type="entry name" value="Globins"/>
    <property type="match status" value="1"/>
</dbReference>
<dbReference type="AlphaFoldDB" id="A0A1C4UDA2"/>
<protein>
    <submittedName>
        <fullName evidence="2">Uncharacterized protein</fullName>
    </submittedName>
</protein>
<gene>
    <name evidence="2" type="ORF">GA0070216_101418</name>
</gene>
<feature type="compositionally biased region" description="Basic and acidic residues" evidence="1">
    <location>
        <begin position="1"/>
        <end position="14"/>
    </location>
</feature>
<dbReference type="GO" id="GO:0020037">
    <property type="term" value="F:heme binding"/>
    <property type="evidence" value="ECO:0007669"/>
    <property type="project" value="InterPro"/>
</dbReference>
<dbReference type="EMBL" id="FMCU01000001">
    <property type="protein sequence ID" value="SCE69631.1"/>
    <property type="molecule type" value="Genomic_DNA"/>
</dbReference>
<proteinExistence type="predicted"/>
<dbReference type="Proteomes" id="UP000198797">
    <property type="component" value="Unassembled WGS sequence"/>
</dbReference>
<name>A0A1C4UDA2_9ACTN</name>
<accession>A0A1C4UDA2</accession>
<evidence type="ECO:0000256" key="1">
    <source>
        <dbReference type="SAM" id="MobiDB-lite"/>
    </source>
</evidence>
<dbReference type="RefSeq" id="WP_245722249.1">
    <property type="nucleotide sequence ID" value="NZ_FMCU01000001.1"/>
</dbReference>
<evidence type="ECO:0000313" key="3">
    <source>
        <dbReference type="Proteomes" id="UP000198797"/>
    </source>
</evidence>
<dbReference type="STRING" id="121616.GA0070216_101418"/>
<feature type="region of interest" description="Disordered" evidence="1">
    <location>
        <begin position="1"/>
        <end position="24"/>
    </location>
</feature>